<protein>
    <submittedName>
        <fullName evidence="1">Uncharacterized protein</fullName>
    </submittedName>
</protein>
<name>A0A2S8GS51_9BACT</name>
<dbReference type="EMBL" id="PUHZ01000005">
    <property type="protein sequence ID" value="PQO47250.1"/>
    <property type="molecule type" value="Genomic_DNA"/>
</dbReference>
<reference evidence="1 2" key="1">
    <citation type="submission" date="2018-02" db="EMBL/GenBank/DDBJ databases">
        <title>Comparative genomes isolates from brazilian mangrove.</title>
        <authorList>
            <person name="Araujo J.E."/>
            <person name="Taketani R.G."/>
            <person name="Silva M.C.P."/>
            <person name="Loureco M.V."/>
            <person name="Andreote F.D."/>
        </authorList>
    </citation>
    <scope>NUCLEOTIDE SEQUENCE [LARGE SCALE GENOMIC DNA]</scope>
    <source>
        <strain evidence="1 2">Nap-Phe MGV</strain>
    </source>
</reference>
<sequence length="85" mass="9520">MPDGRAAFFVVRGQIRGIFGRRLRHLAQKTAEWLSSFPFFARFLLQLPREFLNSDGLQSNPPVIAHALCGNSQARHEEVDIAANG</sequence>
<proteinExistence type="predicted"/>
<organism evidence="1 2">
    <name type="scientific">Blastopirellula marina</name>
    <dbReference type="NCBI Taxonomy" id="124"/>
    <lineage>
        <taxon>Bacteria</taxon>
        <taxon>Pseudomonadati</taxon>
        <taxon>Planctomycetota</taxon>
        <taxon>Planctomycetia</taxon>
        <taxon>Pirellulales</taxon>
        <taxon>Pirellulaceae</taxon>
        <taxon>Blastopirellula</taxon>
    </lineage>
</organism>
<evidence type="ECO:0000313" key="2">
    <source>
        <dbReference type="Proteomes" id="UP000237819"/>
    </source>
</evidence>
<gene>
    <name evidence="1" type="ORF">C5Y93_04205</name>
</gene>
<dbReference type="AlphaFoldDB" id="A0A2S8GS51"/>
<evidence type="ECO:0000313" key="1">
    <source>
        <dbReference type="EMBL" id="PQO47250.1"/>
    </source>
</evidence>
<accession>A0A2S8GS51</accession>
<comment type="caution">
    <text evidence="1">The sequence shown here is derived from an EMBL/GenBank/DDBJ whole genome shotgun (WGS) entry which is preliminary data.</text>
</comment>
<dbReference type="Proteomes" id="UP000237819">
    <property type="component" value="Unassembled WGS sequence"/>
</dbReference>